<dbReference type="Pfam" id="PF08223">
    <property type="entry name" value="PaaX_C"/>
    <property type="match status" value="1"/>
</dbReference>
<dbReference type="PIRSF" id="PIRSF020623">
    <property type="entry name" value="PaaX"/>
    <property type="match status" value="1"/>
</dbReference>
<dbReference type="Pfam" id="PF20803">
    <property type="entry name" value="PaaX_M"/>
    <property type="match status" value="1"/>
</dbReference>
<dbReference type="Pfam" id="PF07848">
    <property type="entry name" value="PaaX"/>
    <property type="match status" value="1"/>
</dbReference>
<sequence length="309" mass="34745">MPHPTAVRRLLAGFEARKPMRTTSLIITLFGDTVSQHGHTIWLGSLVNALAPLGVNERLVRTSVFRLVKEGWLEAERVGRRSYYRFTSHGNAEYERAARRIYATEDTSWEGHWQLLLPLAIPDRDREDFRRSLLWQGFRAIASGTYAKPGSAGRALRETLEEFSATEKVMLFDATSSELASPQRLRKMVHECWQLDETAAAYRTFLDNFRPIQKWLAQEGQVQPETAFIVRTLLIHDYRRVLLHDTPLPDELLPPAWPGAEALTLTGGVYKALARASTHHIATLEGGNGALPPPGAGFAARFPGIKPQR</sequence>
<evidence type="ECO:0000259" key="1">
    <source>
        <dbReference type="Pfam" id="PF07848"/>
    </source>
</evidence>
<dbReference type="InterPro" id="IPR011965">
    <property type="entry name" value="PaaX_trns_reg"/>
</dbReference>
<feature type="domain" description="Transcriptional repressor PaaX-like C-terminal" evidence="2">
    <location>
        <begin position="193"/>
        <end position="282"/>
    </location>
</feature>
<dbReference type="NCBIfam" id="TIGR02277">
    <property type="entry name" value="PaaX_trns_reg"/>
    <property type="match status" value="1"/>
</dbReference>
<evidence type="ECO:0000259" key="2">
    <source>
        <dbReference type="Pfam" id="PF08223"/>
    </source>
</evidence>
<dbReference type="GO" id="GO:0006351">
    <property type="term" value="P:DNA-templated transcription"/>
    <property type="evidence" value="ECO:0007669"/>
    <property type="project" value="InterPro"/>
</dbReference>
<keyword evidence="5" id="KW-1185">Reference proteome</keyword>
<dbReference type="Gene3D" id="1.20.58.1460">
    <property type="match status" value="1"/>
</dbReference>
<dbReference type="Proteomes" id="UP000234845">
    <property type="component" value="Unassembled WGS sequence"/>
</dbReference>
<dbReference type="InterPro" id="IPR036390">
    <property type="entry name" value="WH_DNA-bd_sf"/>
</dbReference>
<dbReference type="InterPro" id="IPR048846">
    <property type="entry name" value="PaaX-like_central"/>
</dbReference>
<evidence type="ECO:0000259" key="3">
    <source>
        <dbReference type="Pfam" id="PF20803"/>
    </source>
</evidence>
<dbReference type="InterPro" id="IPR012906">
    <property type="entry name" value="PaaX-like_N"/>
</dbReference>
<dbReference type="AlphaFoldDB" id="A0A2N5Y1X0"/>
<evidence type="ECO:0000313" key="5">
    <source>
        <dbReference type="Proteomes" id="UP000234845"/>
    </source>
</evidence>
<evidence type="ECO:0000313" key="4">
    <source>
        <dbReference type="EMBL" id="PLW82382.1"/>
    </source>
</evidence>
<protein>
    <submittedName>
        <fullName evidence="4">Phenylacetic acid degradation operon negative regulatory protein PaaX</fullName>
    </submittedName>
</protein>
<comment type="caution">
    <text evidence="4">The sequence shown here is derived from an EMBL/GenBank/DDBJ whole genome shotgun (WGS) entry which is preliminary data.</text>
</comment>
<dbReference type="PANTHER" id="PTHR30319:SF1">
    <property type="entry name" value="TRANSCRIPTIONAL REPRESSOR PAAX"/>
    <property type="match status" value="1"/>
</dbReference>
<dbReference type="PANTHER" id="PTHR30319">
    <property type="entry name" value="PHENYLACETIC ACID REGULATOR-RELATED TRANSCRIPTIONAL REPRESSOR"/>
    <property type="match status" value="1"/>
</dbReference>
<feature type="domain" description="Transcriptional repressor PaaX-like N-terminal" evidence="1">
    <location>
        <begin position="21"/>
        <end position="89"/>
    </location>
</feature>
<gene>
    <name evidence="4" type="primary">paaX</name>
    <name evidence="4" type="ORF">CWI75_11510</name>
</gene>
<organism evidence="4 5">
    <name type="scientific">Kineobactrum sediminis</name>
    <dbReference type="NCBI Taxonomy" id="1905677"/>
    <lineage>
        <taxon>Bacteria</taxon>
        <taxon>Pseudomonadati</taxon>
        <taxon>Pseudomonadota</taxon>
        <taxon>Gammaproteobacteria</taxon>
        <taxon>Cellvibrionales</taxon>
        <taxon>Halieaceae</taxon>
        <taxon>Kineobactrum</taxon>
    </lineage>
</organism>
<dbReference type="Gene3D" id="1.10.10.10">
    <property type="entry name" value="Winged helix-like DNA-binding domain superfamily/Winged helix DNA-binding domain"/>
    <property type="match status" value="1"/>
</dbReference>
<proteinExistence type="predicted"/>
<dbReference type="RefSeq" id="WP_101521634.1">
    <property type="nucleotide sequence ID" value="NZ_PKLZ01000008.1"/>
</dbReference>
<dbReference type="SUPFAM" id="SSF46785">
    <property type="entry name" value="Winged helix' DNA-binding domain"/>
    <property type="match status" value="1"/>
</dbReference>
<dbReference type="InterPro" id="IPR036388">
    <property type="entry name" value="WH-like_DNA-bd_sf"/>
</dbReference>
<name>A0A2N5Y1X0_9GAMM</name>
<accession>A0A2N5Y1X0</accession>
<dbReference type="InterPro" id="IPR013225">
    <property type="entry name" value="PaaX_C"/>
</dbReference>
<dbReference type="OrthoDB" id="2270427at2"/>
<reference evidence="5" key="1">
    <citation type="submission" date="2017-11" db="EMBL/GenBank/DDBJ databases">
        <title>The draft genome sequence of Chromatocurvus sp. F02.</title>
        <authorList>
            <person name="Du Z.-J."/>
            <person name="Chang Y.-Q."/>
        </authorList>
    </citation>
    <scope>NUCLEOTIDE SEQUENCE [LARGE SCALE GENOMIC DNA]</scope>
    <source>
        <strain evidence="5">F02</strain>
    </source>
</reference>
<feature type="domain" description="Transcriptional repressor PaaX-like central Cas2-like" evidence="3">
    <location>
        <begin position="107"/>
        <end position="184"/>
    </location>
</feature>
<dbReference type="EMBL" id="PKLZ01000008">
    <property type="protein sequence ID" value="PLW82382.1"/>
    <property type="molecule type" value="Genomic_DNA"/>
</dbReference>